<organism evidence="1 2">
    <name type="scientific">Stutzerimonas stutzeri (strain A1501)</name>
    <name type="common">Pseudomonas stutzeri</name>
    <dbReference type="NCBI Taxonomy" id="379731"/>
    <lineage>
        <taxon>Bacteria</taxon>
        <taxon>Pseudomonadati</taxon>
        <taxon>Pseudomonadota</taxon>
        <taxon>Gammaproteobacteria</taxon>
        <taxon>Pseudomonadales</taxon>
        <taxon>Pseudomonadaceae</taxon>
        <taxon>Stutzerimonas</taxon>
    </lineage>
</organism>
<accession>A4VM56</accession>
<dbReference type="KEGG" id="psa:PST_2405"/>
<protein>
    <submittedName>
        <fullName evidence="1">Uncharacterized protein</fullName>
    </submittedName>
</protein>
<dbReference type="Proteomes" id="UP000000233">
    <property type="component" value="Chromosome"/>
</dbReference>
<evidence type="ECO:0000313" key="1">
    <source>
        <dbReference type="EMBL" id="ABP80057.1"/>
    </source>
</evidence>
<dbReference type="HOGENOM" id="CLU_2957277_0_0_6"/>
<proteinExistence type="predicted"/>
<dbReference type="EMBL" id="CP000304">
    <property type="protein sequence ID" value="ABP80057.1"/>
    <property type="molecule type" value="Genomic_DNA"/>
</dbReference>
<reference evidence="1 2" key="1">
    <citation type="journal article" date="2008" name="Proc. Natl. Acad. Sci. U.S.A.">
        <title>Nitrogen fixation island and rhizosphere competence traits in the genome of root-associated Pseudomonas stutzeri A1501.</title>
        <authorList>
            <person name="Yan Y."/>
            <person name="Yang J."/>
            <person name="Dou Y."/>
            <person name="Chen M."/>
            <person name="Ping S."/>
            <person name="Peng J."/>
            <person name="Lu W."/>
            <person name="Zhang W."/>
            <person name="Yao Z."/>
            <person name="Li H."/>
            <person name="Liu W."/>
            <person name="He S."/>
            <person name="Geng L."/>
            <person name="Zhang X."/>
            <person name="Yang F."/>
            <person name="Yu H."/>
            <person name="Zhan Y."/>
            <person name="Li D."/>
            <person name="Lin Z."/>
            <person name="Wang Y."/>
            <person name="Elmerich C."/>
            <person name="Lin M."/>
            <person name="Jin Q."/>
        </authorList>
    </citation>
    <scope>NUCLEOTIDE SEQUENCE [LARGE SCALE GENOMIC DNA]</scope>
    <source>
        <strain evidence="1 2">A1501</strain>
    </source>
</reference>
<evidence type="ECO:0000313" key="2">
    <source>
        <dbReference type="Proteomes" id="UP000000233"/>
    </source>
</evidence>
<gene>
    <name evidence="1" type="ordered locus">PST_2405</name>
</gene>
<keyword evidence="2" id="KW-1185">Reference proteome</keyword>
<sequence length="59" mass="6284">MLCSGTQANGGLPIRQRRRNIPAPAGVLRRLFVFRLADGADRAALAANAAPRNALESIQ</sequence>
<dbReference type="AlphaFoldDB" id="A4VM56"/>
<name>A4VM56_STUS1</name>